<evidence type="ECO:0000313" key="1">
    <source>
        <dbReference type="EMBL" id="KAF9649108.1"/>
    </source>
</evidence>
<feature type="non-terminal residue" evidence="1">
    <location>
        <position position="1"/>
    </location>
</feature>
<accession>A0ACB6ZI98</accession>
<keyword evidence="2" id="KW-1185">Reference proteome</keyword>
<sequence length="163" mass="17991">VIKFAAKYNENAHRLLANQGSLLALALYFCARVIGDVYMVVMEYIPESRGQSTGSRSSTDGSSPPQPVPAVVRRDISKGLDLLRKQDLVFGNLRETNLFCLAENGGRVLFADFGGVGRDRVDKHSACLNPAVGLGVDRGQVMRKVHDRRNLERLMERLSCRAS</sequence>
<reference evidence="1" key="1">
    <citation type="submission" date="2019-10" db="EMBL/GenBank/DDBJ databases">
        <authorList>
            <consortium name="DOE Joint Genome Institute"/>
            <person name="Kuo A."/>
            <person name="Miyauchi S."/>
            <person name="Kiss E."/>
            <person name="Drula E."/>
            <person name="Kohler A."/>
            <person name="Sanchez-Garcia M."/>
            <person name="Andreopoulos B."/>
            <person name="Barry K.W."/>
            <person name="Bonito G."/>
            <person name="Buee M."/>
            <person name="Carver A."/>
            <person name="Chen C."/>
            <person name="Cichocki N."/>
            <person name="Clum A."/>
            <person name="Culley D."/>
            <person name="Crous P.W."/>
            <person name="Fauchery L."/>
            <person name="Girlanda M."/>
            <person name="Hayes R."/>
            <person name="Keri Z."/>
            <person name="Labutti K."/>
            <person name="Lipzen A."/>
            <person name="Lombard V."/>
            <person name="Magnuson J."/>
            <person name="Maillard F."/>
            <person name="Morin E."/>
            <person name="Murat C."/>
            <person name="Nolan M."/>
            <person name="Ohm R."/>
            <person name="Pangilinan J."/>
            <person name="Pereira M."/>
            <person name="Perotto S."/>
            <person name="Peter M."/>
            <person name="Riley R."/>
            <person name="Sitrit Y."/>
            <person name="Stielow B."/>
            <person name="Szollosi G."/>
            <person name="Zifcakova L."/>
            <person name="Stursova M."/>
            <person name="Spatafora J.W."/>
            <person name="Tedersoo L."/>
            <person name="Vaario L.-M."/>
            <person name="Yamada A."/>
            <person name="Yan M."/>
            <person name="Wang P."/>
            <person name="Xu J."/>
            <person name="Bruns T."/>
            <person name="Baldrian P."/>
            <person name="Vilgalys R."/>
            <person name="Henrissat B."/>
            <person name="Grigoriev I.V."/>
            <person name="Hibbett D."/>
            <person name="Nagy L.G."/>
            <person name="Martin F.M."/>
        </authorList>
    </citation>
    <scope>NUCLEOTIDE SEQUENCE</scope>
    <source>
        <strain evidence="1">P2</strain>
    </source>
</reference>
<comment type="caution">
    <text evidence="1">The sequence shown here is derived from an EMBL/GenBank/DDBJ whole genome shotgun (WGS) entry which is preliminary data.</text>
</comment>
<evidence type="ECO:0000313" key="2">
    <source>
        <dbReference type="Proteomes" id="UP000886501"/>
    </source>
</evidence>
<name>A0ACB6ZI98_THEGA</name>
<protein>
    <submittedName>
        <fullName evidence="1">Uncharacterized protein</fullName>
    </submittedName>
</protein>
<dbReference type="EMBL" id="MU118002">
    <property type="protein sequence ID" value="KAF9649108.1"/>
    <property type="molecule type" value="Genomic_DNA"/>
</dbReference>
<organism evidence="1 2">
    <name type="scientific">Thelephora ganbajun</name>
    <name type="common">Ganba fungus</name>
    <dbReference type="NCBI Taxonomy" id="370292"/>
    <lineage>
        <taxon>Eukaryota</taxon>
        <taxon>Fungi</taxon>
        <taxon>Dikarya</taxon>
        <taxon>Basidiomycota</taxon>
        <taxon>Agaricomycotina</taxon>
        <taxon>Agaricomycetes</taxon>
        <taxon>Thelephorales</taxon>
        <taxon>Thelephoraceae</taxon>
        <taxon>Thelephora</taxon>
    </lineage>
</organism>
<gene>
    <name evidence="1" type="ORF">BDM02DRAFT_3095245</name>
</gene>
<dbReference type="Proteomes" id="UP000886501">
    <property type="component" value="Unassembled WGS sequence"/>
</dbReference>
<reference evidence="1" key="2">
    <citation type="journal article" date="2020" name="Nat. Commun.">
        <title>Large-scale genome sequencing of mycorrhizal fungi provides insights into the early evolution of symbiotic traits.</title>
        <authorList>
            <person name="Miyauchi S."/>
            <person name="Kiss E."/>
            <person name="Kuo A."/>
            <person name="Drula E."/>
            <person name="Kohler A."/>
            <person name="Sanchez-Garcia M."/>
            <person name="Morin E."/>
            <person name="Andreopoulos B."/>
            <person name="Barry K.W."/>
            <person name="Bonito G."/>
            <person name="Buee M."/>
            <person name="Carver A."/>
            <person name="Chen C."/>
            <person name="Cichocki N."/>
            <person name="Clum A."/>
            <person name="Culley D."/>
            <person name="Crous P.W."/>
            <person name="Fauchery L."/>
            <person name="Girlanda M."/>
            <person name="Hayes R.D."/>
            <person name="Keri Z."/>
            <person name="LaButti K."/>
            <person name="Lipzen A."/>
            <person name="Lombard V."/>
            <person name="Magnuson J."/>
            <person name="Maillard F."/>
            <person name="Murat C."/>
            <person name="Nolan M."/>
            <person name="Ohm R.A."/>
            <person name="Pangilinan J."/>
            <person name="Pereira M.F."/>
            <person name="Perotto S."/>
            <person name="Peter M."/>
            <person name="Pfister S."/>
            <person name="Riley R."/>
            <person name="Sitrit Y."/>
            <person name="Stielow J.B."/>
            <person name="Szollosi G."/>
            <person name="Zifcakova L."/>
            <person name="Stursova M."/>
            <person name="Spatafora J.W."/>
            <person name="Tedersoo L."/>
            <person name="Vaario L.M."/>
            <person name="Yamada A."/>
            <person name="Yan M."/>
            <person name="Wang P."/>
            <person name="Xu J."/>
            <person name="Bruns T."/>
            <person name="Baldrian P."/>
            <person name="Vilgalys R."/>
            <person name="Dunand C."/>
            <person name="Henrissat B."/>
            <person name="Grigoriev I.V."/>
            <person name="Hibbett D."/>
            <person name="Nagy L.G."/>
            <person name="Martin F.M."/>
        </authorList>
    </citation>
    <scope>NUCLEOTIDE SEQUENCE</scope>
    <source>
        <strain evidence="1">P2</strain>
    </source>
</reference>
<proteinExistence type="predicted"/>